<dbReference type="Proteomes" id="UP000188637">
    <property type="component" value="Unassembled WGS sequence"/>
</dbReference>
<evidence type="ECO:0000313" key="2">
    <source>
        <dbReference type="Proteomes" id="UP000188637"/>
    </source>
</evidence>
<sequence>MKMLIASLVMAGIGLGMVGTAGVLAAEMELGEQIVTRQDLNISEELPSFKNIDIDASIIETEILEGDKFYIEAAAENLVGEFIYKVKNDTLFIEHEINKIENFLFNLLQKVDENTINLKIYVPKDTYLNNVEIDGGLEDILICGLDIENLNIENGMGDSTIKDVVVNKFEFEGGMGDSTIEDVVVNKFEFEGGMGELVGKDITSYDTTIEMGMDDVELEGDFAGDIRIEAGMGNVSITTTKEYRDYNFKIEGSMGDVYINDRIYEFMENDINENRDGEYVIDIEGSMGDVKIKTN</sequence>
<accession>A0ACC8XJ43</accession>
<reference evidence="1" key="1">
    <citation type="submission" date="2016-08" db="EMBL/GenBank/DDBJ databases">
        <authorList>
            <person name="Ngugi D.K."/>
            <person name="Miyake S."/>
            <person name="Stingl U."/>
        </authorList>
    </citation>
    <scope>NUCLEOTIDE SEQUENCE</scope>
    <source>
        <strain evidence="1">SCG-D08WGA-EpuloA1</strain>
    </source>
</reference>
<name>A0ACC8XJ43_9FIRM</name>
<proteinExistence type="predicted"/>
<comment type="caution">
    <text evidence="1">The sequence shown here is derived from an EMBL/GenBank/DDBJ whole genome shotgun (WGS) entry which is preliminary data.</text>
</comment>
<protein>
    <submittedName>
        <fullName evidence="1">Uncharacterized protein</fullName>
    </submittedName>
</protein>
<gene>
    <name evidence="1" type="ORF">AN640_03555</name>
</gene>
<evidence type="ECO:0000313" key="1">
    <source>
        <dbReference type="EMBL" id="ONI46336.1"/>
    </source>
</evidence>
<dbReference type="EMBL" id="LJHD01000025">
    <property type="protein sequence ID" value="ONI46336.1"/>
    <property type="molecule type" value="Genomic_DNA"/>
</dbReference>
<keyword evidence="2" id="KW-1185">Reference proteome</keyword>
<organism evidence="1 2">
    <name type="scientific">Candidatus Epulonipiscium fishelsonii</name>
    <dbReference type="NCBI Taxonomy" id="77094"/>
    <lineage>
        <taxon>Bacteria</taxon>
        <taxon>Bacillati</taxon>
        <taxon>Bacillota</taxon>
        <taxon>Clostridia</taxon>
        <taxon>Lachnospirales</taxon>
        <taxon>Lachnospiraceae</taxon>
        <taxon>Candidatus Epulonipiscium</taxon>
    </lineage>
</organism>